<proteinExistence type="inferred from homology"/>
<dbReference type="InterPro" id="IPR013785">
    <property type="entry name" value="Aldolase_TIM"/>
</dbReference>
<evidence type="ECO:0000313" key="4">
    <source>
        <dbReference type="EMBL" id="MFD1048512.1"/>
    </source>
</evidence>
<dbReference type="EMBL" id="JBHTIS010001638">
    <property type="protein sequence ID" value="MFD1048512.1"/>
    <property type="molecule type" value="Genomic_DNA"/>
</dbReference>
<feature type="non-terminal residue" evidence="4">
    <location>
        <position position="209"/>
    </location>
</feature>
<dbReference type="Pfam" id="PF16499">
    <property type="entry name" value="Melibiase_2"/>
    <property type="match status" value="1"/>
</dbReference>
<dbReference type="PANTHER" id="PTHR11452">
    <property type="entry name" value="ALPHA-GALACTOSIDASE/ALPHA-N-ACETYLGALACTOSAMINIDASE"/>
    <property type="match status" value="1"/>
</dbReference>
<accession>A0ABW3MD83</accession>
<dbReference type="Proteomes" id="UP001597045">
    <property type="component" value="Unassembled WGS sequence"/>
</dbReference>
<evidence type="ECO:0000256" key="2">
    <source>
        <dbReference type="ARBA" id="ARBA00022801"/>
    </source>
</evidence>
<protein>
    <submittedName>
        <fullName evidence="4">Uncharacterized protein</fullName>
    </submittedName>
</protein>
<organism evidence="4 5">
    <name type="scientific">Kibdelosporangium lantanae</name>
    <dbReference type="NCBI Taxonomy" id="1497396"/>
    <lineage>
        <taxon>Bacteria</taxon>
        <taxon>Bacillati</taxon>
        <taxon>Actinomycetota</taxon>
        <taxon>Actinomycetes</taxon>
        <taxon>Pseudonocardiales</taxon>
        <taxon>Pseudonocardiaceae</taxon>
        <taxon>Kibdelosporangium</taxon>
    </lineage>
</organism>
<reference evidence="5" key="1">
    <citation type="journal article" date="2019" name="Int. J. Syst. Evol. Microbiol.">
        <title>The Global Catalogue of Microorganisms (GCM) 10K type strain sequencing project: providing services to taxonomists for standard genome sequencing and annotation.</title>
        <authorList>
            <consortium name="The Broad Institute Genomics Platform"/>
            <consortium name="The Broad Institute Genome Sequencing Center for Infectious Disease"/>
            <person name="Wu L."/>
            <person name="Ma J."/>
        </authorList>
    </citation>
    <scope>NUCLEOTIDE SEQUENCE [LARGE SCALE GENOMIC DNA]</scope>
    <source>
        <strain evidence="5">JCM 31486</strain>
    </source>
</reference>
<dbReference type="InterPro" id="IPR017853">
    <property type="entry name" value="GH"/>
</dbReference>
<dbReference type="SUPFAM" id="SSF51445">
    <property type="entry name" value="(Trans)glycosidases"/>
    <property type="match status" value="1"/>
</dbReference>
<evidence type="ECO:0000256" key="1">
    <source>
        <dbReference type="ARBA" id="ARBA00009743"/>
    </source>
</evidence>
<comment type="caution">
    <text evidence="4">The sequence shown here is derived from an EMBL/GenBank/DDBJ whole genome shotgun (WGS) entry which is preliminary data.</text>
</comment>
<keyword evidence="5" id="KW-1185">Reference proteome</keyword>
<gene>
    <name evidence="4" type="ORF">ACFQ1S_24760</name>
</gene>
<sequence length="209" mass="22872">MDLGDAVKVDFLCGVAQHLDPGTVFGQFRDAVARSGRKMILNLCNPVTADWGLGTKPEQNAGYNYVWGPTTGDSWRTDTDIAFGTAYPGEFQYVMRNMDDNAAHPEANGPGHWNDPDYLLPMRQVQPGNGTGYELNEEESTTQFVMWAEMASPLVIGSDPRTLPQSMVDTLRNPEIIAVDQDRLGIQGVRVDTTTGGDVYSKVLSGRGQ</sequence>
<dbReference type="Gene3D" id="3.20.20.70">
    <property type="entry name" value="Aldolase class I"/>
    <property type="match status" value="1"/>
</dbReference>
<comment type="similarity">
    <text evidence="1">Belongs to the glycosyl hydrolase 27 family.</text>
</comment>
<dbReference type="InterPro" id="IPR002241">
    <property type="entry name" value="Glyco_hydro_27"/>
</dbReference>
<evidence type="ECO:0000256" key="3">
    <source>
        <dbReference type="ARBA" id="ARBA00023295"/>
    </source>
</evidence>
<keyword evidence="3" id="KW-0326">Glycosidase</keyword>
<keyword evidence="2" id="KW-0378">Hydrolase</keyword>
<evidence type="ECO:0000313" key="5">
    <source>
        <dbReference type="Proteomes" id="UP001597045"/>
    </source>
</evidence>
<name>A0ABW3MD83_9PSEU</name>
<dbReference type="PANTHER" id="PTHR11452:SF75">
    <property type="entry name" value="ALPHA-GALACTOSIDASE MEL1"/>
    <property type="match status" value="1"/>
</dbReference>